<organism evidence="1 2">
    <name type="scientific">Pseudooceanicola lipolyticus</name>
    <dbReference type="NCBI Taxonomy" id="2029104"/>
    <lineage>
        <taxon>Bacteria</taxon>
        <taxon>Pseudomonadati</taxon>
        <taxon>Pseudomonadota</taxon>
        <taxon>Alphaproteobacteria</taxon>
        <taxon>Rhodobacterales</taxon>
        <taxon>Paracoccaceae</taxon>
        <taxon>Pseudooceanicola</taxon>
    </lineage>
</organism>
<comment type="caution">
    <text evidence="1">The sequence shown here is derived from an EMBL/GenBank/DDBJ whole genome shotgun (WGS) entry which is preliminary data.</text>
</comment>
<accession>A0A2M8IT34</accession>
<evidence type="ECO:0000313" key="1">
    <source>
        <dbReference type="EMBL" id="PJE30234.1"/>
    </source>
</evidence>
<proteinExistence type="predicted"/>
<name>A0A2M8IT34_9RHOB</name>
<feature type="non-terminal residue" evidence="1">
    <location>
        <position position="114"/>
    </location>
</feature>
<evidence type="ECO:0000313" key="2">
    <source>
        <dbReference type="Proteomes" id="UP000231553"/>
    </source>
</evidence>
<protein>
    <submittedName>
        <fullName evidence="1">Uncharacterized protein</fullName>
    </submittedName>
</protein>
<reference evidence="1 2" key="1">
    <citation type="journal article" date="2018" name="Int. J. Syst. Evol. Microbiol.">
        <title>Pseudooceanicola lipolyticus sp. nov., a marine alphaproteobacterium, reclassification of Oceanicola flagellatus as Pseudooceanicola flagellatus comb. nov. and emended description of the genus Pseudooceanicola.</title>
        <authorList>
            <person name="Huang M.-M."/>
            <person name="Guo L.-L."/>
            <person name="Wu Y.-H."/>
            <person name="Lai Q.-L."/>
            <person name="Shao Z.-Z."/>
            <person name="Wang C.-S."/>
            <person name="Wu M."/>
            <person name="Xu X.-W."/>
        </authorList>
    </citation>
    <scope>NUCLEOTIDE SEQUENCE [LARGE SCALE GENOMIC DNA]</scope>
    <source>
        <strain evidence="1 2">157</strain>
    </source>
</reference>
<dbReference type="AlphaFoldDB" id="A0A2M8IT34"/>
<dbReference type="Proteomes" id="UP000231553">
    <property type="component" value="Unassembled WGS sequence"/>
</dbReference>
<keyword evidence="2" id="KW-1185">Reference proteome</keyword>
<dbReference type="EMBL" id="PGTB01000393">
    <property type="protein sequence ID" value="PJE30234.1"/>
    <property type="molecule type" value="Genomic_DNA"/>
</dbReference>
<gene>
    <name evidence="1" type="ORF">CVM52_26155</name>
</gene>
<sequence>MPAVSSFADPPRGHWRRWQSGLYPGQLRAVSKGFAVKLALPVFISLVLVVPAAAQTTAIDSRCDRIARAQSGYEGGRLPTVEAGPLSLRLSGSVALGVSRSSGGAGVSVPAGAG</sequence>